<evidence type="ECO:0000313" key="2">
    <source>
        <dbReference type="EMBL" id="ODV62698.1"/>
    </source>
</evidence>
<sequence>MKVKTFKHANTPTRNVVYAGLNPNSSSISNKSSLPSIDKYIPTSIIAQIEEQSLKNDFDDITSRNTKLNSLTSNSNSFQPNIANNTSSGTKNNTIINENISRKASPSRNKKPYNMNYNLNHYRQSYSSNPLDAAKAAASAINNSGSSLRSYSLNSTSPYYNQFDFDSPASFVQNHSNNQVKLHRLNQLTSLSSLPSSNHNNIQNNLIRPNYSLSNRRSQSLLNYPLSSVNQNHPNHQHYQTNLITPQNSQLKLKSPIKNNNSKKKHSIDNLPLSNNPKMNSNISSLNTSLTNSLNNFSNIIKTSTTQKGNITIKKTKIFDPNGNLRKISIKSIKKLNGYDIIKSNSIEIPNPTLNTNPNMNANTNSNSNIQNNNNQNIDIWKDFETLNEEPDSDLEFDIDYNFNQELNNFQNNLETNHNTNTLSNTLPNKPKIKINTQLNNKISQELFSSHTTQSQSQSPNKQFNPNPSNNNLEDSEPFSFEDKSGSIDDNINNNNVLIINGKFDNKITKKTVAKTDNKINTKTKLDLFNIQTSHQKNDPNPSSNLVIDNYLGQIPSNIIEIDNNSSLVETEPLNLNRTSVPNFNSIYKNTDNDYKFISFSGPRKLKSTPLLTPISQNLPTILNTKRSTPSLIANDDIPARSINRLPEVQMHRRTSSKLSSAASNLPSPSPIHDSNNIFNLSNGRINPNMNIDLLKTPQSKYDDCSIPVHTTPPTSESNCSSPRKKIYSVNFAQGVQYINNDTNDNDKSVKDGNKTKRPSDYSEAELYAKALEVAKERVYGNSSHENSNLVLQKPQTRRFNSGGIRKFNDSDRSFSLRSDSSKDKNKLRTMSLTSSLFGQNSKISTNNRNHSILSLDSQLLNKSQFNKRNLSNNSESDLENSLSAQKTYSGTLKAFVSHSLRNNDLENNSNHLSQENITKIVDDEIMSKKEKKRQRKYLEEKIKLSQMSLKEEIAKVQQNAPKKVSSNDKNVSKNSNNKNKHTFKRFSIHSSSNNKSKNHKSTKKDEHKSNKNINISSNKSPTKPDNNDNNQNLMKESVVSTSEPIHANNHKASKLKKLFSKF</sequence>
<feature type="compositionally biased region" description="Polar residues" evidence="1">
    <location>
        <begin position="781"/>
        <end position="800"/>
    </location>
</feature>
<feature type="region of interest" description="Disordered" evidence="1">
    <location>
        <begin position="956"/>
        <end position="1063"/>
    </location>
</feature>
<dbReference type="InParanoid" id="A0A1D2VM61"/>
<dbReference type="RefSeq" id="XP_020049005.1">
    <property type="nucleotide sequence ID" value="XM_020192585.1"/>
</dbReference>
<dbReference type="Proteomes" id="UP000095038">
    <property type="component" value="Unassembled WGS sequence"/>
</dbReference>
<name>A0A1D2VM61_9ASCO</name>
<feature type="compositionally biased region" description="Basic residues" evidence="1">
    <location>
        <begin position="1049"/>
        <end position="1063"/>
    </location>
</feature>
<dbReference type="EMBL" id="KV454476">
    <property type="protein sequence ID" value="ODV62698.1"/>
    <property type="molecule type" value="Genomic_DNA"/>
</dbReference>
<feature type="compositionally biased region" description="Polar residues" evidence="1">
    <location>
        <begin position="1022"/>
        <end position="1044"/>
    </location>
</feature>
<reference evidence="3" key="1">
    <citation type="submission" date="2016-05" db="EMBL/GenBank/DDBJ databases">
        <title>Comparative genomics of biotechnologically important yeasts.</title>
        <authorList>
            <consortium name="DOE Joint Genome Institute"/>
            <person name="Riley R."/>
            <person name="Haridas S."/>
            <person name="Wolfe K.H."/>
            <person name="Lopes M.R."/>
            <person name="Hittinger C.T."/>
            <person name="Goker M."/>
            <person name="Salamov A."/>
            <person name="Wisecaver J."/>
            <person name="Long T.M."/>
            <person name="Aerts A.L."/>
            <person name="Barry K."/>
            <person name="Choi C."/>
            <person name="Clum A."/>
            <person name="Coughlan A.Y."/>
            <person name="Deshpande S."/>
            <person name="Douglass A.P."/>
            <person name="Hanson S.J."/>
            <person name="Klenk H.-P."/>
            <person name="Labutti K."/>
            <person name="Lapidus A."/>
            <person name="Lindquist E."/>
            <person name="Lipzen A."/>
            <person name="Meier-Kolthoff J.P."/>
            <person name="Ohm R.A."/>
            <person name="Otillar R.P."/>
            <person name="Pangilinan J."/>
            <person name="Peng Y."/>
            <person name="Rokas A."/>
            <person name="Rosa C.A."/>
            <person name="Scheuner C."/>
            <person name="Sibirny A.A."/>
            <person name="Slot J.C."/>
            <person name="Stielow J.B."/>
            <person name="Sun H."/>
            <person name="Kurtzman C.P."/>
            <person name="Blackwell M."/>
            <person name="Grigoriev I.V."/>
            <person name="Jeffries T.W."/>
        </authorList>
    </citation>
    <scope>NUCLEOTIDE SEQUENCE [LARGE SCALE GENOMIC DNA]</scope>
    <source>
        <strain evidence="3">DSM 1968</strain>
    </source>
</reference>
<proteinExistence type="predicted"/>
<dbReference type="GeneID" id="30966221"/>
<organism evidence="2 3">
    <name type="scientific">Ascoidea rubescens DSM 1968</name>
    <dbReference type="NCBI Taxonomy" id="1344418"/>
    <lineage>
        <taxon>Eukaryota</taxon>
        <taxon>Fungi</taxon>
        <taxon>Dikarya</taxon>
        <taxon>Ascomycota</taxon>
        <taxon>Saccharomycotina</taxon>
        <taxon>Saccharomycetes</taxon>
        <taxon>Ascoideaceae</taxon>
        <taxon>Ascoidea</taxon>
    </lineage>
</organism>
<keyword evidence="3" id="KW-1185">Reference proteome</keyword>
<evidence type="ECO:0000256" key="1">
    <source>
        <dbReference type="SAM" id="MobiDB-lite"/>
    </source>
</evidence>
<feature type="region of interest" description="Disordered" evidence="1">
    <location>
        <begin position="739"/>
        <end position="762"/>
    </location>
</feature>
<feature type="region of interest" description="Disordered" evidence="1">
    <location>
        <begin position="449"/>
        <end position="487"/>
    </location>
</feature>
<gene>
    <name evidence="2" type="ORF">ASCRUDRAFT_74181</name>
</gene>
<feature type="compositionally biased region" description="Low complexity" evidence="1">
    <location>
        <begin position="1012"/>
        <end position="1021"/>
    </location>
</feature>
<protein>
    <submittedName>
        <fullName evidence="2">Uncharacterized protein</fullName>
    </submittedName>
</protein>
<dbReference type="AlphaFoldDB" id="A0A1D2VM61"/>
<feature type="compositionally biased region" description="Basic residues" evidence="1">
    <location>
        <begin position="979"/>
        <end position="988"/>
    </location>
</feature>
<feature type="compositionally biased region" description="Low complexity" evidence="1">
    <location>
        <begin position="449"/>
        <end position="472"/>
    </location>
</feature>
<feature type="compositionally biased region" description="Low complexity" evidence="1">
    <location>
        <begin position="963"/>
        <end position="978"/>
    </location>
</feature>
<feature type="region of interest" description="Disordered" evidence="1">
    <location>
        <begin position="780"/>
        <end position="806"/>
    </location>
</feature>
<accession>A0A1D2VM61</accession>
<feature type="compositionally biased region" description="Basic and acidic residues" evidence="1">
    <location>
        <begin position="745"/>
        <end position="761"/>
    </location>
</feature>
<dbReference type="FunCoup" id="A0A1D2VM61">
    <property type="interactions" value="57"/>
</dbReference>
<evidence type="ECO:0000313" key="3">
    <source>
        <dbReference type="Proteomes" id="UP000095038"/>
    </source>
</evidence>